<keyword evidence="3" id="KW-0804">Transcription</keyword>
<evidence type="ECO:0000313" key="5">
    <source>
        <dbReference type="EMBL" id="OIV35550.1"/>
    </source>
</evidence>
<dbReference type="InterPro" id="IPR046335">
    <property type="entry name" value="LacI/GalR-like_sensor"/>
</dbReference>
<evidence type="ECO:0000256" key="1">
    <source>
        <dbReference type="ARBA" id="ARBA00023015"/>
    </source>
</evidence>
<dbReference type="STRING" id="1428644.BIV57_21045"/>
<dbReference type="PANTHER" id="PTHR30146:SF153">
    <property type="entry name" value="LACTOSE OPERON REPRESSOR"/>
    <property type="match status" value="1"/>
</dbReference>
<sequence>MAATLADVAERAGVSTATVSRVLNGNYPVAASTRKRVLRAVEELQYVVNAQARALAAASSDLVGILVNDVADPFFGLIASGIQAEVAEADLLPVICNTGGDPERELNYLTLLQRQRARGVVLTGGAWDDGHHLAAVAERARHYIAGGGRLVQCGRPPLALGPDAGPPAPEGAGVITVAFDNRGGARALTAHLISLGHTRIGYVSGPEHNTTTATRLEGHRRALADHPEAARLSEPLVVTGAFTRTAGYDAVAELLRRDPELTAVLASNDSVALGVCAALREREVEIPARISVAGFDDLPFSRDTCPPLTTVRIPLTEAGRRAGRLLLGRDAPPPGGVLTIHPELVARTSTGPAKRP</sequence>
<gene>
    <name evidence="5" type="ORF">BIV57_21045</name>
</gene>
<dbReference type="GO" id="GO:0000976">
    <property type="term" value="F:transcription cis-regulatory region binding"/>
    <property type="evidence" value="ECO:0007669"/>
    <property type="project" value="TreeGrafter"/>
</dbReference>
<dbReference type="InterPro" id="IPR000843">
    <property type="entry name" value="HTH_LacI"/>
</dbReference>
<comment type="caution">
    <text evidence="5">The sequence shown here is derived from an EMBL/GenBank/DDBJ whole genome shotgun (WGS) entry which is preliminary data.</text>
</comment>
<evidence type="ECO:0000313" key="6">
    <source>
        <dbReference type="Proteomes" id="UP000243342"/>
    </source>
</evidence>
<dbReference type="CDD" id="cd06267">
    <property type="entry name" value="PBP1_LacI_sugar_binding-like"/>
    <property type="match status" value="1"/>
</dbReference>
<proteinExistence type="predicted"/>
<dbReference type="PANTHER" id="PTHR30146">
    <property type="entry name" value="LACI-RELATED TRANSCRIPTIONAL REPRESSOR"/>
    <property type="match status" value="1"/>
</dbReference>
<evidence type="ECO:0000256" key="3">
    <source>
        <dbReference type="ARBA" id="ARBA00023163"/>
    </source>
</evidence>
<dbReference type="Pfam" id="PF13377">
    <property type="entry name" value="Peripla_BP_3"/>
    <property type="match status" value="1"/>
</dbReference>
<dbReference type="CDD" id="cd01392">
    <property type="entry name" value="HTH_LacI"/>
    <property type="match status" value="1"/>
</dbReference>
<dbReference type="Gene3D" id="3.40.50.2300">
    <property type="match status" value="2"/>
</dbReference>
<dbReference type="GO" id="GO:0003700">
    <property type="term" value="F:DNA-binding transcription factor activity"/>
    <property type="evidence" value="ECO:0007669"/>
    <property type="project" value="TreeGrafter"/>
</dbReference>
<evidence type="ECO:0000256" key="2">
    <source>
        <dbReference type="ARBA" id="ARBA00023125"/>
    </source>
</evidence>
<dbReference type="PROSITE" id="PS50932">
    <property type="entry name" value="HTH_LACI_2"/>
    <property type="match status" value="1"/>
</dbReference>
<dbReference type="EMBL" id="MLCF01000145">
    <property type="protein sequence ID" value="OIV35550.1"/>
    <property type="molecule type" value="Genomic_DNA"/>
</dbReference>
<keyword evidence="2" id="KW-0238">DNA-binding</keyword>
<dbReference type="AlphaFoldDB" id="A0A1J7BAA8"/>
<dbReference type="Pfam" id="PF00356">
    <property type="entry name" value="LacI"/>
    <property type="match status" value="1"/>
</dbReference>
<organism evidence="5 6">
    <name type="scientific">Mangrovactinospora gilvigrisea</name>
    <dbReference type="NCBI Taxonomy" id="1428644"/>
    <lineage>
        <taxon>Bacteria</taxon>
        <taxon>Bacillati</taxon>
        <taxon>Actinomycetota</taxon>
        <taxon>Actinomycetes</taxon>
        <taxon>Kitasatosporales</taxon>
        <taxon>Streptomycetaceae</taxon>
        <taxon>Mangrovactinospora</taxon>
    </lineage>
</organism>
<dbReference type="Gene3D" id="1.10.260.40">
    <property type="entry name" value="lambda repressor-like DNA-binding domains"/>
    <property type="match status" value="1"/>
</dbReference>
<feature type="domain" description="HTH lacI-type" evidence="4">
    <location>
        <begin position="3"/>
        <end position="57"/>
    </location>
</feature>
<protein>
    <submittedName>
        <fullName evidence="5">LacI family transcriptional regulator</fullName>
    </submittedName>
</protein>
<dbReference type="SUPFAM" id="SSF47413">
    <property type="entry name" value="lambda repressor-like DNA-binding domains"/>
    <property type="match status" value="1"/>
</dbReference>
<evidence type="ECO:0000259" key="4">
    <source>
        <dbReference type="PROSITE" id="PS50932"/>
    </source>
</evidence>
<dbReference type="PROSITE" id="PS00356">
    <property type="entry name" value="HTH_LACI_1"/>
    <property type="match status" value="1"/>
</dbReference>
<accession>A0A1J7BAA8</accession>
<dbReference type="InterPro" id="IPR028082">
    <property type="entry name" value="Peripla_BP_I"/>
</dbReference>
<keyword evidence="1" id="KW-0805">Transcription regulation</keyword>
<dbReference type="SMART" id="SM00354">
    <property type="entry name" value="HTH_LACI"/>
    <property type="match status" value="1"/>
</dbReference>
<dbReference type="RefSeq" id="WP_071658504.1">
    <property type="nucleotide sequence ID" value="NZ_MLCF01000145.1"/>
</dbReference>
<name>A0A1J7BAA8_9ACTN</name>
<dbReference type="SUPFAM" id="SSF53822">
    <property type="entry name" value="Periplasmic binding protein-like I"/>
    <property type="match status" value="1"/>
</dbReference>
<reference evidence="5 6" key="1">
    <citation type="submission" date="2016-10" db="EMBL/GenBank/DDBJ databases">
        <title>Genome sequence of Streptomyces gilvigriseus MUSC 26.</title>
        <authorList>
            <person name="Lee L.-H."/>
            <person name="Ser H.-L."/>
        </authorList>
    </citation>
    <scope>NUCLEOTIDE SEQUENCE [LARGE SCALE GENOMIC DNA]</scope>
    <source>
        <strain evidence="5 6">MUSC 26</strain>
    </source>
</reference>
<dbReference type="InterPro" id="IPR010982">
    <property type="entry name" value="Lambda_DNA-bd_dom_sf"/>
</dbReference>
<dbReference type="Proteomes" id="UP000243342">
    <property type="component" value="Unassembled WGS sequence"/>
</dbReference>
<dbReference type="PRINTS" id="PR00036">
    <property type="entry name" value="HTHLACI"/>
</dbReference>
<keyword evidence="6" id="KW-1185">Reference proteome</keyword>
<dbReference type="OrthoDB" id="3226810at2"/>